<dbReference type="SUPFAM" id="SSF50789">
    <property type="entry name" value="Herpes virus serine proteinase, assemblin"/>
    <property type="match status" value="1"/>
</dbReference>
<evidence type="ECO:0000256" key="1">
    <source>
        <dbReference type="ARBA" id="ARBA00022612"/>
    </source>
</evidence>
<dbReference type="GO" id="GO:0008233">
    <property type="term" value="F:peptidase activity"/>
    <property type="evidence" value="ECO:0007669"/>
    <property type="project" value="UniProtKB-KW"/>
</dbReference>
<comment type="caution">
    <text evidence="5">The sequence shown here is derived from an EMBL/GenBank/DDBJ whole genome shotgun (WGS) entry which is preliminary data.</text>
</comment>
<protein>
    <submittedName>
        <fullName evidence="5">HK97 family phage prohead protease</fullName>
    </submittedName>
</protein>
<keyword evidence="3" id="KW-0378">Hydrolase</keyword>
<dbReference type="InterPro" id="IPR054613">
    <property type="entry name" value="Peptidase_S78_dom"/>
</dbReference>
<evidence type="ECO:0000256" key="2">
    <source>
        <dbReference type="ARBA" id="ARBA00022670"/>
    </source>
</evidence>
<evidence type="ECO:0000259" key="4">
    <source>
        <dbReference type="Pfam" id="PF04586"/>
    </source>
</evidence>
<keyword evidence="2 5" id="KW-0645">Protease</keyword>
<gene>
    <name evidence="5" type="ORF">LZD57_13110</name>
</gene>
<sequence>MERKEAATKHRAFDLSLKAKPDNAGHFSGYASVWDVVDSYREKVAPGAFVASLAETAAKGRTLPILWQHRTDEPIGQWDVLKEDQHGLYGEGTLWLDEAPYARLAKRGMGAGAITGLSVGYYVKDSSFDETTRIRTLKQVDLVEASIVTTPANDEARVDTVKAKLAAGETITEREFERLLKDRGFSRSDAAAIADGGFKAWAAGAGQPHQATNAGLGDLAKALAGFSLPKL</sequence>
<dbReference type="NCBIfam" id="TIGR01543">
    <property type="entry name" value="proheadase_HK97"/>
    <property type="match status" value="1"/>
</dbReference>
<dbReference type="EMBL" id="JAJUWU010000013">
    <property type="protein sequence ID" value="MCE7028932.1"/>
    <property type="molecule type" value="Genomic_DNA"/>
</dbReference>
<dbReference type="Pfam" id="PF04586">
    <property type="entry name" value="Peptidase_S78"/>
    <property type="match status" value="1"/>
</dbReference>
<dbReference type="InterPro" id="IPR006433">
    <property type="entry name" value="Prohead_protease"/>
</dbReference>
<evidence type="ECO:0000256" key="3">
    <source>
        <dbReference type="ARBA" id="ARBA00022801"/>
    </source>
</evidence>
<evidence type="ECO:0000313" key="5">
    <source>
        <dbReference type="EMBL" id="MCE7028932.1"/>
    </source>
</evidence>
<accession>A0A9X1T5A0</accession>
<dbReference type="GO" id="GO:0006508">
    <property type="term" value="P:proteolysis"/>
    <property type="evidence" value="ECO:0007669"/>
    <property type="project" value="UniProtKB-KW"/>
</dbReference>
<organism evidence="5 6">
    <name type="scientific">Jiella avicenniae</name>
    <dbReference type="NCBI Taxonomy" id="2907202"/>
    <lineage>
        <taxon>Bacteria</taxon>
        <taxon>Pseudomonadati</taxon>
        <taxon>Pseudomonadota</taxon>
        <taxon>Alphaproteobacteria</taxon>
        <taxon>Hyphomicrobiales</taxon>
        <taxon>Aurantimonadaceae</taxon>
        <taxon>Jiella</taxon>
    </lineage>
</organism>
<feature type="domain" description="Prohead serine protease" evidence="4">
    <location>
        <begin position="18"/>
        <end position="167"/>
    </location>
</feature>
<dbReference type="AlphaFoldDB" id="A0A9X1T5A0"/>
<dbReference type="RefSeq" id="WP_233719936.1">
    <property type="nucleotide sequence ID" value="NZ_JAJUWU010000013.1"/>
</dbReference>
<reference evidence="5" key="1">
    <citation type="submission" date="2022-01" db="EMBL/GenBank/DDBJ databases">
        <title>Jiella avicenniae sp. nov., a novel endophytic bacterium isolated from bark of Avicennia marina.</title>
        <authorList>
            <person name="Tuo L."/>
        </authorList>
    </citation>
    <scope>NUCLEOTIDE SEQUENCE</scope>
    <source>
        <strain evidence="5">CBK1P-4</strain>
    </source>
</reference>
<evidence type="ECO:0000313" key="6">
    <source>
        <dbReference type="Proteomes" id="UP001139035"/>
    </source>
</evidence>
<keyword evidence="6" id="KW-1185">Reference proteome</keyword>
<proteinExistence type="predicted"/>
<keyword evidence="1" id="KW-1188">Viral release from host cell</keyword>
<dbReference type="Proteomes" id="UP001139035">
    <property type="component" value="Unassembled WGS sequence"/>
</dbReference>
<name>A0A9X1T5A0_9HYPH</name>